<dbReference type="SUPFAM" id="SSF56935">
    <property type="entry name" value="Porins"/>
    <property type="match status" value="1"/>
</dbReference>
<dbReference type="InterPro" id="IPR039426">
    <property type="entry name" value="TonB-dep_rcpt-like"/>
</dbReference>
<keyword evidence="9 15" id="KW-0675">Receptor</keyword>
<dbReference type="PANTHER" id="PTHR30069:SF29">
    <property type="entry name" value="HEMOGLOBIN AND HEMOGLOBIN-HAPTOGLOBIN-BINDING PROTEIN 1-RELATED"/>
    <property type="match status" value="1"/>
</dbReference>
<sequence>MENYKTILACAAITSVFGSASAQSLSEIESIKVTGSRLNVSADKIAAQVTVIDQAQITQSGAVLVTDLLRGLPGITVAQSGGVGALTEIRVRGSETNHVLVLIDGVVANDEAQGGLIDLAHLTSSNVARIEFLRGPQSALWGSGAVSGVISITTVSGAMGDQFQSTLSAGTQNTKQFSARAAKPVSYGQLGAYITALNTQGSNVALQGEEDDGYDNLTAGVQFSTQLNDENTLTLSARHSDYEVEYDSSNGGVQVDADNVTDGSRQHLQILWKFTPKDTNYHTSLQLIGSEDDNNSVNSGLNTGGTTGNRLQATWLNVYDVNDNWQIAAGAEWVQRLFQQRGTASDWGDPNQKQDDVTRSVLTEVNGHLTTSTNVSASARFDNNSRFDNATSWRVGITQAINTEISLFASTGEAVRAPSFTELFGFFAASFVGNPNLRPEKSQNWELGFSWQPTPALSVDVSWFNSKLTDEINGFAFNADLGLSTAENMAGDSNREGLDLSATATLPGAKLQLTYGYLDAKQPSGVDETRRASHQGAMTLYSDLKDSDWSGYIKLAYTGSRQDDSFATWPATKVNLRPYTLLSANLEYQFNAHWLASLRLENVLDTDYQDVVSYAGRPLSALFSVSYRH</sequence>
<gene>
    <name evidence="15" type="ORF">DRW07_14385</name>
</gene>
<reference evidence="15 16" key="1">
    <citation type="submission" date="2018-11" db="EMBL/GenBank/DDBJ databases">
        <authorList>
            <person name="Ye M.-Q."/>
            <person name="Du Z.-J."/>
        </authorList>
    </citation>
    <scope>NUCLEOTIDE SEQUENCE [LARGE SCALE GENOMIC DNA]</scope>
    <source>
        <strain evidence="15 16">U0105</strain>
    </source>
</reference>
<dbReference type="GO" id="GO:0009279">
    <property type="term" value="C:cell outer membrane"/>
    <property type="evidence" value="ECO:0007669"/>
    <property type="project" value="UniProtKB-SubCell"/>
</dbReference>
<keyword evidence="6" id="KW-0732">Signal</keyword>
<evidence type="ECO:0000256" key="3">
    <source>
        <dbReference type="ARBA" id="ARBA00022448"/>
    </source>
</evidence>
<comment type="caution">
    <text evidence="15">The sequence shown here is derived from an EMBL/GenBank/DDBJ whole genome shotgun (WGS) entry which is preliminary data.</text>
</comment>
<dbReference type="AlphaFoldDB" id="A0A3N5YLH8"/>
<organism evidence="15 16">
    <name type="scientific">Alteromonas sediminis</name>
    <dbReference type="NCBI Taxonomy" id="2259342"/>
    <lineage>
        <taxon>Bacteria</taxon>
        <taxon>Pseudomonadati</taxon>
        <taxon>Pseudomonadota</taxon>
        <taxon>Gammaproteobacteria</taxon>
        <taxon>Alteromonadales</taxon>
        <taxon>Alteromonadaceae</taxon>
        <taxon>Alteromonas/Salinimonas group</taxon>
        <taxon>Alteromonas</taxon>
    </lineage>
</organism>
<dbReference type="GO" id="GO:0015344">
    <property type="term" value="F:siderophore uptake transmembrane transporter activity"/>
    <property type="evidence" value="ECO:0007669"/>
    <property type="project" value="TreeGrafter"/>
</dbReference>
<evidence type="ECO:0000256" key="8">
    <source>
        <dbReference type="ARBA" id="ARBA00023136"/>
    </source>
</evidence>
<evidence type="ECO:0000256" key="12">
    <source>
        <dbReference type="RuleBase" id="RU003357"/>
    </source>
</evidence>
<evidence type="ECO:0000259" key="14">
    <source>
        <dbReference type="Pfam" id="PF07715"/>
    </source>
</evidence>
<keyword evidence="5 11" id="KW-0812">Transmembrane</keyword>
<dbReference type="Pfam" id="PF00593">
    <property type="entry name" value="TonB_dep_Rec_b-barrel"/>
    <property type="match status" value="1"/>
</dbReference>
<dbReference type="PANTHER" id="PTHR30069">
    <property type="entry name" value="TONB-DEPENDENT OUTER MEMBRANE RECEPTOR"/>
    <property type="match status" value="1"/>
</dbReference>
<keyword evidence="3 11" id="KW-0813">Transport</keyword>
<feature type="domain" description="TonB-dependent receptor plug" evidence="14">
    <location>
        <begin position="43"/>
        <end position="149"/>
    </location>
</feature>
<dbReference type="InterPro" id="IPR012910">
    <property type="entry name" value="Plug_dom"/>
</dbReference>
<keyword evidence="7 12" id="KW-0798">TonB box</keyword>
<evidence type="ECO:0000256" key="10">
    <source>
        <dbReference type="ARBA" id="ARBA00023237"/>
    </source>
</evidence>
<evidence type="ECO:0000256" key="6">
    <source>
        <dbReference type="ARBA" id="ARBA00022729"/>
    </source>
</evidence>
<evidence type="ECO:0000259" key="13">
    <source>
        <dbReference type="Pfam" id="PF00593"/>
    </source>
</evidence>
<evidence type="ECO:0000256" key="11">
    <source>
        <dbReference type="PROSITE-ProRule" id="PRU01360"/>
    </source>
</evidence>
<keyword evidence="8 11" id="KW-0472">Membrane</keyword>
<dbReference type="Pfam" id="PF07715">
    <property type="entry name" value="Plug"/>
    <property type="match status" value="1"/>
</dbReference>
<dbReference type="Gene3D" id="2.170.130.10">
    <property type="entry name" value="TonB-dependent receptor, plug domain"/>
    <property type="match status" value="1"/>
</dbReference>
<dbReference type="GO" id="GO:0044718">
    <property type="term" value="P:siderophore transmembrane transport"/>
    <property type="evidence" value="ECO:0007669"/>
    <property type="project" value="TreeGrafter"/>
</dbReference>
<dbReference type="RefSeq" id="WP_124028622.1">
    <property type="nucleotide sequence ID" value="NZ_JBHRSN010000007.1"/>
</dbReference>
<evidence type="ECO:0000256" key="1">
    <source>
        <dbReference type="ARBA" id="ARBA00004571"/>
    </source>
</evidence>
<comment type="similarity">
    <text evidence="2">Belongs to the TonB-dependent receptor family. Hemoglobin/haptoglobin binding protein subfamily.</text>
</comment>
<evidence type="ECO:0000256" key="7">
    <source>
        <dbReference type="ARBA" id="ARBA00023077"/>
    </source>
</evidence>
<keyword evidence="10 11" id="KW-0998">Cell outer membrane</keyword>
<dbReference type="OrthoDB" id="9764669at2"/>
<evidence type="ECO:0000313" key="16">
    <source>
        <dbReference type="Proteomes" id="UP000275281"/>
    </source>
</evidence>
<keyword evidence="16" id="KW-1185">Reference proteome</keyword>
<keyword evidence="4 11" id="KW-1134">Transmembrane beta strand</keyword>
<proteinExistence type="inferred from homology"/>
<name>A0A3N5YLH8_9ALTE</name>
<dbReference type="InterPro" id="IPR036942">
    <property type="entry name" value="Beta-barrel_TonB_sf"/>
</dbReference>
<dbReference type="InterPro" id="IPR037066">
    <property type="entry name" value="Plug_dom_sf"/>
</dbReference>
<dbReference type="EMBL" id="RPOK01000004">
    <property type="protein sequence ID" value="RPJ65991.1"/>
    <property type="molecule type" value="Genomic_DNA"/>
</dbReference>
<evidence type="ECO:0000256" key="5">
    <source>
        <dbReference type="ARBA" id="ARBA00022692"/>
    </source>
</evidence>
<dbReference type="Proteomes" id="UP000275281">
    <property type="component" value="Unassembled WGS sequence"/>
</dbReference>
<accession>A0A3N5YLH8</accession>
<dbReference type="InterPro" id="IPR000531">
    <property type="entry name" value="Beta-barrel_TonB"/>
</dbReference>
<evidence type="ECO:0000256" key="9">
    <source>
        <dbReference type="ARBA" id="ARBA00023170"/>
    </source>
</evidence>
<evidence type="ECO:0000313" key="15">
    <source>
        <dbReference type="EMBL" id="RPJ65991.1"/>
    </source>
</evidence>
<feature type="domain" description="TonB-dependent receptor-like beta-barrel" evidence="13">
    <location>
        <begin position="179"/>
        <end position="603"/>
    </location>
</feature>
<dbReference type="PROSITE" id="PS52016">
    <property type="entry name" value="TONB_DEPENDENT_REC_3"/>
    <property type="match status" value="1"/>
</dbReference>
<dbReference type="Gene3D" id="2.40.170.20">
    <property type="entry name" value="TonB-dependent receptor, beta-barrel domain"/>
    <property type="match status" value="1"/>
</dbReference>
<evidence type="ECO:0000256" key="4">
    <source>
        <dbReference type="ARBA" id="ARBA00022452"/>
    </source>
</evidence>
<comment type="subcellular location">
    <subcellularLocation>
        <location evidence="1 11">Cell outer membrane</location>
        <topology evidence="1 11">Multi-pass membrane protein</topology>
    </subcellularLocation>
</comment>
<dbReference type="CDD" id="cd01347">
    <property type="entry name" value="ligand_gated_channel"/>
    <property type="match status" value="1"/>
</dbReference>
<evidence type="ECO:0000256" key="2">
    <source>
        <dbReference type="ARBA" id="ARBA00008143"/>
    </source>
</evidence>
<protein>
    <submittedName>
        <fullName evidence="15">TonB-dependent receptor</fullName>
    </submittedName>
</protein>